<dbReference type="RefSeq" id="WP_133903175.1">
    <property type="nucleotide sequence ID" value="NZ_SOCP01000004.1"/>
</dbReference>
<dbReference type="Proteomes" id="UP000294927">
    <property type="component" value="Unassembled WGS sequence"/>
</dbReference>
<dbReference type="EMBL" id="SOCP01000004">
    <property type="protein sequence ID" value="TDV54212.1"/>
    <property type="molecule type" value="Genomic_DNA"/>
</dbReference>
<protein>
    <submittedName>
        <fullName evidence="1">Uncharacterized protein</fullName>
    </submittedName>
</protein>
<dbReference type="OrthoDB" id="3625434at2"/>
<evidence type="ECO:0000313" key="2">
    <source>
        <dbReference type="Proteomes" id="UP000294927"/>
    </source>
</evidence>
<organism evidence="1 2">
    <name type="scientific">Actinophytocola oryzae</name>
    <dbReference type="NCBI Taxonomy" id="502181"/>
    <lineage>
        <taxon>Bacteria</taxon>
        <taxon>Bacillati</taxon>
        <taxon>Actinomycetota</taxon>
        <taxon>Actinomycetes</taxon>
        <taxon>Pseudonocardiales</taxon>
        <taxon>Pseudonocardiaceae</taxon>
    </lineage>
</organism>
<evidence type="ECO:0000313" key="1">
    <source>
        <dbReference type="EMBL" id="TDV54212.1"/>
    </source>
</evidence>
<keyword evidence="2" id="KW-1185">Reference proteome</keyword>
<sequence length="110" mass="12369">MVEFGGRTATEVDVWRIDGLIAQPRTPWDGVPATTVLPSPLDYSDQPRLLGRLKPGRALESRRVVHVFLLEACPNDTFLTAQCGETLRVRDLDWLPRLGGMPCEQCVMRH</sequence>
<comment type="caution">
    <text evidence="1">The sequence shown here is derived from an EMBL/GenBank/DDBJ whole genome shotgun (WGS) entry which is preliminary data.</text>
</comment>
<name>A0A4R7VWD9_9PSEU</name>
<reference evidence="1 2" key="1">
    <citation type="submission" date="2019-03" db="EMBL/GenBank/DDBJ databases">
        <title>Genomic Encyclopedia of Archaeal and Bacterial Type Strains, Phase II (KMG-II): from individual species to whole genera.</title>
        <authorList>
            <person name="Goeker M."/>
        </authorList>
    </citation>
    <scope>NUCLEOTIDE SEQUENCE [LARGE SCALE GENOMIC DNA]</scope>
    <source>
        <strain evidence="1 2">DSM 45499</strain>
    </source>
</reference>
<accession>A0A4R7VWD9</accession>
<proteinExistence type="predicted"/>
<dbReference type="AlphaFoldDB" id="A0A4R7VWD9"/>
<gene>
    <name evidence="1" type="ORF">CLV71_104683</name>
</gene>